<sequence>MADLIDKQILAEPYDGIMGLGFAKLSKAESKNPVLAAIDNNLLAQKMFTLYLKGGYPSNSKNMQGGQATFGGFDTKNCGQRLGSVKFTGGGRYQFQIDSVSIQGKAASGGTQGKFQL</sequence>
<dbReference type="EMBL" id="CAVMJV010000110">
    <property type="protein sequence ID" value="CAK5101443.1"/>
    <property type="molecule type" value="Genomic_DNA"/>
</dbReference>
<gene>
    <name evidence="1" type="ORF">MENTE1834_LOCUS42291</name>
</gene>
<proteinExistence type="predicted"/>
<evidence type="ECO:0000313" key="1">
    <source>
        <dbReference type="EMBL" id="CAK5101443.1"/>
    </source>
</evidence>
<accession>A0ACB1AS53</accession>
<comment type="caution">
    <text evidence="1">The sequence shown here is derived from an EMBL/GenBank/DDBJ whole genome shotgun (WGS) entry which is preliminary data.</text>
</comment>
<keyword evidence="2" id="KW-1185">Reference proteome</keyword>
<protein>
    <submittedName>
        <fullName evidence="1">Uncharacterized protein</fullName>
    </submittedName>
</protein>
<reference evidence="1" key="1">
    <citation type="submission" date="2023-11" db="EMBL/GenBank/DDBJ databases">
        <authorList>
            <person name="Poullet M."/>
        </authorList>
    </citation>
    <scope>NUCLEOTIDE SEQUENCE</scope>
    <source>
        <strain evidence="1">E1834</strain>
    </source>
</reference>
<evidence type="ECO:0000313" key="2">
    <source>
        <dbReference type="Proteomes" id="UP001497535"/>
    </source>
</evidence>
<dbReference type="Proteomes" id="UP001497535">
    <property type="component" value="Unassembled WGS sequence"/>
</dbReference>
<name>A0ACB1AS53_MELEN</name>
<organism evidence="1 2">
    <name type="scientific">Meloidogyne enterolobii</name>
    <name type="common">Root-knot nematode worm</name>
    <name type="synonym">Meloidogyne mayaguensis</name>
    <dbReference type="NCBI Taxonomy" id="390850"/>
    <lineage>
        <taxon>Eukaryota</taxon>
        <taxon>Metazoa</taxon>
        <taxon>Ecdysozoa</taxon>
        <taxon>Nematoda</taxon>
        <taxon>Chromadorea</taxon>
        <taxon>Rhabditida</taxon>
        <taxon>Tylenchina</taxon>
        <taxon>Tylenchomorpha</taxon>
        <taxon>Tylenchoidea</taxon>
        <taxon>Meloidogynidae</taxon>
        <taxon>Meloidogyninae</taxon>
        <taxon>Meloidogyne</taxon>
    </lineage>
</organism>